<evidence type="ECO:0000313" key="4">
    <source>
        <dbReference type="Proteomes" id="UP000238296"/>
    </source>
</evidence>
<evidence type="ECO:0000313" key="1">
    <source>
        <dbReference type="EMBL" id="OHV03887.1"/>
    </source>
</evidence>
<evidence type="ECO:0000313" key="3">
    <source>
        <dbReference type="Proteomes" id="UP000179734"/>
    </source>
</evidence>
<proteinExistence type="predicted"/>
<comment type="caution">
    <text evidence="1">The sequence shown here is derived from an EMBL/GenBank/DDBJ whole genome shotgun (WGS) entry which is preliminary data.</text>
</comment>
<dbReference type="EMBL" id="PPEA01000249">
    <property type="protein sequence ID" value="PQM48068.1"/>
    <property type="molecule type" value="Genomic_DNA"/>
</dbReference>
<protein>
    <submittedName>
        <fullName evidence="1">Uncharacterized protein</fullName>
    </submittedName>
</protein>
<dbReference type="EMBL" id="MLQM01000058">
    <property type="protein sequence ID" value="OHV03887.1"/>
    <property type="molecule type" value="Genomic_DNA"/>
</dbReference>
<accession>A0A1S1NM81</accession>
<keyword evidence="3" id="KW-1185">Reference proteome</keyword>
<dbReference type="Proteomes" id="UP000179734">
    <property type="component" value="Unassembled WGS sequence"/>
</dbReference>
<evidence type="ECO:0000313" key="2">
    <source>
        <dbReference type="EMBL" id="PQM48068.1"/>
    </source>
</evidence>
<dbReference type="Proteomes" id="UP000238296">
    <property type="component" value="Unassembled WGS sequence"/>
</dbReference>
<gene>
    <name evidence="1" type="ORF">BKN37_12715</name>
    <name evidence="2" type="ORF">C1Y40_01703</name>
</gene>
<reference evidence="2" key="3">
    <citation type="submission" date="2018-01" db="EMBL/GenBank/DDBJ databases">
        <authorList>
            <person name="Gaut B.S."/>
            <person name="Morton B.R."/>
            <person name="Clegg M.T."/>
            <person name="Duvall M.R."/>
        </authorList>
    </citation>
    <scope>NUCLEOTIDE SEQUENCE</scope>
    <source>
        <strain evidence="2">ATCC BAA-2683</strain>
    </source>
</reference>
<name>A0A1S1NM81_9MYCO</name>
<reference evidence="2 4" key="2">
    <citation type="journal article" date="2017" name="Int. J. Syst. Evol. Microbiol.">
        <title>Mycobacterium talmoniae sp. nov., a slowly growing mycobacterium isolated from human respiratory samples.</title>
        <authorList>
            <person name="Davidson R.M."/>
            <person name="DeGroote M.A."/>
            <person name="Marola J.L."/>
            <person name="Buss S."/>
            <person name="Jones V."/>
            <person name="McNeil M.R."/>
            <person name="Freifeld A.G."/>
            <person name="Elaine Epperson L."/>
            <person name="Hasan N.A."/>
            <person name="Jackson M."/>
            <person name="Iwen P.C."/>
            <person name="Salfinger M."/>
            <person name="Strong M."/>
        </authorList>
    </citation>
    <scope>NUCLEOTIDE SEQUENCE [LARGE SCALE GENOMIC DNA]</scope>
    <source>
        <strain evidence="2 4">ATCC BAA-2683</strain>
    </source>
</reference>
<dbReference type="AlphaFoldDB" id="A0A1S1NM81"/>
<reference evidence="1 3" key="1">
    <citation type="submission" date="2016-10" db="EMBL/GenBank/DDBJ databases">
        <title>Genome sequence of Mycobacterium talmonii.</title>
        <authorList>
            <person name="Greninger A.L."/>
            <person name="Elliott B."/>
            <person name="Vasireddy S."/>
            <person name="Vasireddy R."/>
        </authorList>
    </citation>
    <scope>NUCLEOTIDE SEQUENCE [LARGE SCALE GENOMIC DNA]</scope>
    <source>
        <strain evidence="1">MO-5499</strain>
        <strain evidence="3">NE-TNMC-100812</strain>
    </source>
</reference>
<dbReference type="RefSeq" id="WP_071026296.1">
    <property type="nucleotide sequence ID" value="NZ_MLQM01000058.1"/>
</dbReference>
<sequence length="89" mass="9946">MKRVQRADGLRQLLLSDRQHDLKRWPTGQPDPFAEALCAGAPVAVSAAQLMRALMHAGLPHEQFCYGRSDYGKTFVLDERDQLTEHNGG</sequence>
<organism evidence="1 3">
    <name type="scientific">Mycobacterium talmoniae</name>
    <dbReference type="NCBI Taxonomy" id="1858794"/>
    <lineage>
        <taxon>Bacteria</taxon>
        <taxon>Bacillati</taxon>
        <taxon>Actinomycetota</taxon>
        <taxon>Actinomycetes</taxon>
        <taxon>Mycobacteriales</taxon>
        <taxon>Mycobacteriaceae</taxon>
        <taxon>Mycobacterium</taxon>
    </lineage>
</organism>